<dbReference type="InterPro" id="IPR044644">
    <property type="entry name" value="DinF-like"/>
</dbReference>
<feature type="transmembrane region" description="Helical" evidence="7">
    <location>
        <begin position="308"/>
        <end position="327"/>
    </location>
</feature>
<dbReference type="GO" id="GO:0005886">
    <property type="term" value="C:plasma membrane"/>
    <property type="evidence" value="ECO:0007669"/>
    <property type="project" value="TreeGrafter"/>
</dbReference>
<comment type="similarity">
    <text evidence="2">Belongs to the multi antimicrobial extrusion (MATE) (TC 2.A.66.1) family.</text>
</comment>
<feature type="transmembrane region" description="Helical" evidence="7">
    <location>
        <begin position="187"/>
        <end position="206"/>
    </location>
</feature>
<name>A0AAP3BEC3_9BACT</name>
<feature type="transmembrane region" description="Helical" evidence="7">
    <location>
        <begin position="235"/>
        <end position="253"/>
    </location>
</feature>
<dbReference type="CDD" id="cd13136">
    <property type="entry name" value="MATE_DinF_like"/>
    <property type="match status" value="1"/>
</dbReference>
<feature type="transmembrane region" description="Helical" evidence="7">
    <location>
        <begin position="404"/>
        <end position="423"/>
    </location>
</feature>
<evidence type="ECO:0000313" key="9">
    <source>
        <dbReference type="Proteomes" id="UP001209344"/>
    </source>
</evidence>
<feature type="transmembrane region" description="Helical" evidence="7">
    <location>
        <begin position="160"/>
        <end position="181"/>
    </location>
</feature>
<evidence type="ECO:0000256" key="7">
    <source>
        <dbReference type="SAM" id="Phobius"/>
    </source>
</evidence>
<feature type="transmembrane region" description="Helical" evidence="7">
    <location>
        <begin position="82"/>
        <end position="105"/>
    </location>
</feature>
<evidence type="ECO:0000256" key="1">
    <source>
        <dbReference type="ARBA" id="ARBA00004141"/>
    </source>
</evidence>
<keyword evidence="3" id="KW-0813">Transport</keyword>
<keyword evidence="6 7" id="KW-0472">Membrane</keyword>
<evidence type="ECO:0000256" key="3">
    <source>
        <dbReference type="ARBA" id="ARBA00022448"/>
    </source>
</evidence>
<gene>
    <name evidence="8" type="ORF">ONT16_09405</name>
</gene>
<keyword evidence="4 7" id="KW-0812">Transmembrane</keyword>
<dbReference type="GO" id="GO:0015297">
    <property type="term" value="F:antiporter activity"/>
    <property type="evidence" value="ECO:0007669"/>
    <property type="project" value="InterPro"/>
</dbReference>
<reference evidence="8" key="1">
    <citation type="submission" date="2022-11" db="EMBL/GenBank/DDBJ databases">
        <title>Genomic repertoires linked with pathogenic potency of arthritogenic Prevotella copri isolated from the gut of rheumatoid arthritis patients.</title>
        <authorList>
            <person name="Nii T."/>
            <person name="Maeda Y."/>
            <person name="Motooka D."/>
            <person name="Naito M."/>
            <person name="Matsumoto Y."/>
            <person name="Ogawa T."/>
            <person name="Oguro-Igashira E."/>
            <person name="Kishikawa T."/>
            <person name="Yamashita M."/>
            <person name="Koizumi S."/>
            <person name="Kurakawa T."/>
            <person name="Okumura R."/>
            <person name="Kayama H."/>
            <person name="Murakami M."/>
            <person name="Sakaguchi T."/>
            <person name="Das B."/>
            <person name="Nakamura S."/>
            <person name="Okada Y."/>
            <person name="Kumanogoh A."/>
            <person name="Takeda K."/>
        </authorList>
    </citation>
    <scope>NUCLEOTIDE SEQUENCE</scope>
    <source>
        <strain evidence="8">F3-75</strain>
    </source>
</reference>
<evidence type="ECO:0000256" key="4">
    <source>
        <dbReference type="ARBA" id="ARBA00022692"/>
    </source>
</evidence>
<feature type="transmembrane region" description="Helical" evidence="7">
    <location>
        <begin position="259"/>
        <end position="278"/>
    </location>
</feature>
<feature type="transmembrane region" description="Helical" evidence="7">
    <location>
        <begin position="378"/>
        <end position="398"/>
    </location>
</feature>
<dbReference type="Proteomes" id="UP001209344">
    <property type="component" value="Unassembled WGS sequence"/>
</dbReference>
<dbReference type="EMBL" id="JAPDVK010000002">
    <property type="protein sequence ID" value="MCW4128461.1"/>
    <property type="molecule type" value="Genomic_DNA"/>
</dbReference>
<dbReference type="PANTHER" id="PTHR43298">
    <property type="entry name" value="MULTIDRUG RESISTANCE PROTEIN NORM-RELATED"/>
    <property type="match status" value="1"/>
</dbReference>
<evidence type="ECO:0000256" key="2">
    <source>
        <dbReference type="ARBA" id="ARBA00010199"/>
    </source>
</evidence>
<evidence type="ECO:0000256" key="6">
    <source>
        <dbReference type="ARBA" id="ARBA00023136"/>
    </source>
</evidence>
<sequence length="428" mass="47363">MNKRILQLAVPSIISNITVPLLGLVDVAIVGHIGDAAYIGAIAVGSMLFNVIYWLFGFLRMGTSGMTSQALGRRDFAEVVRLLVRSLGIGVGIGLLFFILQKWIIGCGLWAVSPDADVVELARRYCYVCIWGAPAVLGLYGFTGWYIGMQNTRIPMVVSLTQNVVNIVASLVLVFVCRMTVEGVALGTVIAQWWGFLMACVLYRLYYRRLGKYDNRQHLFASEPLKRFFSLNRDIFLRTVCLVAVNLFFTAAGSRESTLVLAVNTLLMTLFTIFSYFMDGFAYAAEALSGKYYGAGNREAFREVVKRTMGFGVVVAILFTLLYIVGGENFLSLLTSDRQVVAAAGEYLGWAVLIPLAGMSAFVFDGIFVGITQSKSMLCSTAVASASFFGMYFALHPLLGNHALWLAFILYLVLRGIVLFYIYRRKLR</sequence>
<dbReference type="InterPro" id="IPR002528">
    <property type="entry name" value="MATE_fam"/>
</dbReference>
<dbReference type="AlphaFoldDB" id="A0AAP3BEC3"/>
<dbReference type="GO" id="GO:0042910">
    <property type="term" value="F:xenobiotic transmembrane transporter activity"/>
    <property type="evidence" value="ECO:0007669"/>
    <property type="project" value="InterPro"/>
</dbReference>
<evidence type="ECO:0000313" key="8">
    <source>
        <dbReference type="EMBL" id="MCW4128461.1"/>
    </source>
</evidence>
<proteinExistence type="inferred from homology"/>
<feature type="transmembrane region" description="Helical" evidence="7">
    <location>
        <begin position="37"/>
        <end position="61"/>
    </location>
</feature>
<organism evidence="8 9">
    <name type="scientific">Segatella copri</name>
    <dbReference type="NCBI Taxonomy" id="165179"/>
    <lineage>
        <taxon>Bacteria</taxon>
        <taxon>Pseudomonadati</taxon>
        <taxon>Bacteroidota</taxon>
        <taxon>Bacteroidia</taxon>
        <taxon>Bacteroidales</taxon>
        <taxon>Prevotellaceae</taxon>
        <taxon>Segatella</taxon>
    </lineage>
</organism>
<feature type="transmembrane region" description="Helical" evidence="7">
    <location>
        <begin position="347"/>
        <end position="371"/>
    </location>
</feature>
<comment type="caution">
    <text evidence="8">The sequence shown here is derived from an EMBL/GenBank/DDBJ whole genome shotgun (WGS) entry which is preliminary data.</text>
</comment>
<dbReference type="NCBIfam" id="TIGR00797">
    <property type="entry name" value="matE"/>
    <property type="match status" value="1"/>
</dbReference>
<keyword evidence="5 7" id="KW-1133">Transmembrane helix</keyword>
<dbReference type="Pfam" id="PF01554">
    <property type="entry name" value="MatE"/>
    <property type="match status" value="2"/>
</dbReference>
<evidence type="ECO:0000256" key="5">
    <source>
        <dbReference type="ARBA" id="ARBA00022989"/>
    </source>
</evidence>
<dbReference type="PANTHER" id="PTHR43298:SF2">
    <property type="entry name" value="FMN_FAD EXPORTER YEEO-RELATED"/>
    <property type="match status" value="1"/>
</dbReference>
<dbReference type="RefSeq" id="WP_264966198.1">
    <property type="nucleotide sequence ID" value="NZ_JAPEIU010000009.1"/>
</dbReference>
<comment type="subcellular location">
    <subcellularLocation>
        <location evidence="1">Membrane</location>
        <topology evidence="1">Multi-pass membrane protein</topology>
    </subcellularLocation>
</comment>
<feature type="transmembrane region" description="Helical" evidence="7">
    <location>
        <begin position="125"/>
        <end position="148"/>
    </location>
</feature>
<accession>A0AAP3BEC3</accession>
<protein>
    <submittedName>
        <fullName evidence="8">MATE family efflux transporter</fullName>
    </submittedName>
</protein>
<dbReference type="InterPro" id="IPR050222">
    <property type="entry name" value="MATE_MdtK"/>
</dbReference>
<feature type="transmembrane region" description="Helical" evidence="7">
    <location>
        <begin position="12"/>
        <end position="31"/>
    </location>
</feature>